<organism evidence="2 3">
    <name type="scientific">Suillus discolor</name>
    <dbReference type="NCBI Taxonomy" id="1912936"/>
    <lineage>
        <taxon>Eukaryota</taxon>
        <taxon>Fungi</taxon>
        <taxon>Dikarya</taxon>
        <taxon>Basidiomycota</taxon>
        <taxon>Agaricomycotina</taxon>
        <taxon>Agaricomycetes</taxon>
        <taxon>Agaricomycetidae</taxon>
        <taxon>Boletales</taxon>
        <taxon>Suillineae</taxon>
        <taxon>Suillaceae</taxon>
        <taxon>Suillus</taxon>
    </lineage>
</organism>
<dbReference type="SMART" id="SM00739">
    <property type="entry name" value="KOW"/>
    <property type="match status" value="2"/>
</dbReference>
<evidence type="ECO:0000259" key="1">
    <source>
        <dbReference type="SMART" id="SM00739"/>
    </source>
</evidence>
<feature type="domain" description="KOW" evidence="1">
    <location>
        <begin position="460"/>
        <end position="487"/>
    </location>
</feature>
<gene>
    <name evidence="2" type="ORF">F5147DRAFT_773866</name>
</gene>
<reference evidence="2" key="1">
    <citation type="journal article" date="2020" name="New Phytol.">
        <title>Comparative genomics reveals dynamic genome evolution in host specialist ectomycorrhizal fungi.</title>
        <authorList>
            <person name="Lofgren L.A."/>
            <person name="Nguyen N.H."/>
            <person name="Vilgalys R."/>
            <person name="Ruytinx J."/>
            <person name="Liao H.L."/>
            <person name="Branco S."/>
            <person name="Kuo A."/>
            <person name="LaButti K."/>
            <person name="Lipzen A."/>
            <person name="Andreopoulos W."/>
            <person name="Pangilinan J."/>
            <person name="Riley R."/>
            <person name="Hundley H."/>
            <person name="Na H."/>
            <person name="Barry K."/>
            <person name="Grigoriev I.V."/>
            <person name="Stajich J.E."/>
            <person name="Kennedy P.G."/>
        </authorList>
    </citation>
    <scope>NUCLEOTIDE SEQUENCE</scope>
    <source>
        <strain evidence="2">FC423</strain>
    </source>
</reference>
<dbReference type="RefSeq" id="XP_041292798.1">
    <property type="nucleotide sequence ID" value="XM_041441533.1"/>
</dbReference>
<dbReference type="Proteomes" id="UP000823399">
    <property type="component" value="Unassembled WGS sequence"/>
</dbReference>
<proteinExistence type="predicted"/>
<evidence type="ECO:0000313" key="2">
    <source>
        <dbReference type="EMBL" id="KAG2108279.1"/>
    </source>
</evidence>
<evidence type="ECO:0000313" key="3">
    <source>
        <dbReference type="Proteomes" id="UP000823399"/>
    </source>
</evidence>
<name>A0A9P7JUD2_9AGAM</name>
<dbReference type="InterPro" id="IPR008991">
    <property type="entry name" value="Translation_prot_SH3-like_sf"/>
</dbReference>
<dbReference type="InterPro" id="IPR005824">
    <property type="entry name" value="KOW"/>
</dbReference>
<dbReference type="InterPro" id="IPR014722">
    <property type="entry name" value="Rib_uL2_dom2"/>
</dbReference>
<dbReference type="AlphaFoldDB" id="A0A9P7JUD2"/>
<feature type="domain" description="KOW" evidence="1">
    <location>
        <begin position="406"/>
        <end position="433"/>
    </location>
</feature>
<keyword evidence="3" id="KW-1185">Reference proteome</keyword>
<protein>
    <recommendedName>
        <fullName evidence="1">KOW domain-containing protein</fullName>
    </recommendedName>
</protein>
<dbReference type="Gene3D" id="2.30.30.30">
    <property type="match status" value="1"/>
</dbReference>
<dbReference type="GeneID" id="64703792"/>
<comment type="caution">
    <text evidence="2">The sequence shown here is derived from an EMBL/GenBank/DDBJ whole genome shotgun (WGS) entry which is preliminary data.</text>
</comment>
<dbReference type="SUPFAM" id="SSF50104">
    <property type="entry name" value="Translation proteins SH3-like domain"/>
    <property type="match status" value="1"/>
</dbReference>
<dbReference type="EMBL" id="JABBWM010000028">
    <property type="protein sequence ID" value="KAG2108279.1"/>
    <property type="molecule type" value="Genomic_DNA"/>
</dbReference>
<sequence length="524" mass="59085">MSKSKRTRSGGDEPPQKRHCKIDLQGNQAVPLALHDNNAWEILRRFLTTSMSLSEMDDALVAYLSNQYSADNWEEPQRLLFSGDADDAASLRNLTILWKRHILDPAENSSVGMPASRTDSALSRSCVQKSHMISKAACKFIANQAEENDEDEDSDRRTVSQREVAAAFDNMASRFEDNSSISSQDRQDHPIYGALQHGRMYLLHVQRTTTEYIAEHLRKKGFAVTISAWLAGQLYMVADSPKTIAESLPSSLHLAVKDYTRIAEEEREAVERTQFELPNPAWLRIKSGEYRGNVAQVFEHLPNSVVAVLVVARRFPYSMPRGSQALIEWSCLPNNTTVSDIIQDDEVVRWKYKGESYYMGLLLKTFHCDRLEHIASPHADNIRLHLDSGWNKPFIQATLAAYSLQFLRIGDWARVVKGSLHGELGQVTSTDHTLGTLSLQSALDERSKEMTVRLQDVERVFQVGDTVRVVAGSYLGLQGHIIEMHGDTFQVCQDTTNEQVIFLCNLIFDGLSLGMYRSKCQDTT</sequence>
<dbReference type="OrthoDB" id="28901at2759"/>
<accession>A0A9P7JUD2</accession>